<dbReference type="RefSeq" id="WP_183626212.1">
    <property type="nucleotide sequence ID" value="NZ_JACIDX010000009.1"/>
</dbReference>
<accession>A0A7W6CJP3</accession>
<evidence type="ECO:0000256" key="1">
    <source>
        <dbReference type="SAM" id="SignalP"/>
    </source>
</evidence>
<dbReference type="EMBL" id="JACIDX010000009">
    <property type="protein sequence ID" value="MBB3955703.1"/>
    <property type="molecule type" value="Genomic_DNA"/>
</dbReference>
<dbReference type="Proteomes" id="UP000548867">
    <property type="component" value="Unassembled WGS sequence"/>
</dbReference>
<proteinExistence type="predicted"/>
<feature type="signal peptide" evidence="1">
    <location>
        <begin position="1"/>
        <end position="29"/>
    </location>
</feature>
<reference evidence="2 3" key="1">
    <citation type="submission" date="2020-08" db="EMBL/GenBank/DDBJ databases">
        <title>Genomic Encyclopedia of Type Strains, Phase IV (KMG-IV): sequencing the most valuable type-strain genomes for metagenomic binning, comparative biology and taxonomic classification.</title>
        <authorList>
            <person name="Goeker M."/>
        </authorList>
    </citation>
    <scope>NUCLEOTIDE SEQUENCE [LARGE SCALE GENOMIC DNA]</scope>
    <source>
        <strain evidence="2 3">DSM 27057</strain>
    </source>
</reference>
<protein>
    <submittedName>
        <fullName evidence="2">Uncharacterized protein</fullName>
    </submittedName>
</protein>
<evidence type="ECO:0000313" key="2">
    <source>
        <dbReference type="EMBL" id="MBB3955703.1"/>
    </source>
</evidence>
<evidence type="ECO:0000313" key="3">
    <source>
        <dbReference type="Proteomes" id="UP000548867"/>
    </source>
</evidence>
<feature type="chain" id="PRO_5031145479" evidence="1">
    <location>
        <begin position="30"/>
        <end position="551"/>
    </location>
</feature>
<comment type="caution">
    <text evidence="2">The sequence shown here is derived from an EMBL/GenBank/DDBJ whole genome shotgun (WGS) entry which is preliminary data.</text>
</comment>
<sequence>MQDHSLSRRAMRAVLGVALAALCAEQVAAQEAAAIPPVPVPAAATPDAKLPSLHIRCDGNPPHMSDAESFARFVGAVTLLALFAPRPELPSPEKRVFGEAGVAICSQLIDDPAHREKNTLRRLPLLLARAAHNIEAKHYDKALADVVQARAEAAAEGLTSNPYFQRSMGISLDRFEAAARIRMGDAAGARDAGLAAAVAAPYSFVPVMTGQDFGWANRKDGGLAENYLAAADRMVITSAMIHANRLEDQNQLAAAAALREAVIVRAQAVVTDSKNSAPLADAAITHALAGDWTRAEARAGEARANLEARDAEGKPENDRAGVVEKLDFLGILQMVREGRLDQARRMFGARSEWSSISYGARFLLVDKLRKDAPKDQLTGVLATGSDEQWDVMRRRILATQLQNDTNNRTLFSNILTYAKVDDYERLSKIVWNTDKSRMIGKEPIKNSRFYQVNTASAPISSPFAQMDALMLHAALLAKARGFKGFTMIAPRAVGDWMWVAFGNPGDADSPAAMFIDADKAIAELRQIIPTPEEVTARQAEREKAALKKASA</sequence>
<dbReference type="AlphaFoldDB" id="A0A7W6CJP3"/>
<keyword evidence="1" id="KW-0732">Signal</keyword>
<organism evidence="2 3">
    <name type="scientific">Novosphingobium sediminicola</name>
    <dbReference type="NCBI Taxonomy" id="563162"/>
    <lineage>
        <taxon>Bacteria</taxon>
        <taxon>Pseudomonadati</taxon>
        <taxon>Pseudomonadota</taxon>
        <taxon>Alphaproteobacteria</taxon>
        <taxon>Sphingomonadales</taxon>
        <taxon>Sphingomonadaceae</taxon>
        <taxon>Novosphingobium</taxon>
    </lineage>
</organism>
<gene>
    <name evidence="2" type="ORF">GGR38_002659</name>
</gene>
<name>A0A7W6CJP3_9SPHN</name>
<keyword evidence="3" id="KW-1185">Reference proteome</keyword>